<proteinExistence type="predicted"/>
<reference evidence="1 2" key="1">
    <citation type="submission" date="2019-01" db="EMBL/GenBank/DDBJ databases">
        <title>Genome sequencing of strain 2JSPR-7.</title>
        <authorList>
            <person name="Heo J."/>
            <person name="Kim S.-J."/>
            <person name="Kim J.-S."/>
            <person name="Hong S.-B."/>
            <person name="Kwon S.-W."/>
        </authorList>
    </citation>
    <scope>NUCLEOTIDE SEQUENCE [LARGE SCALE GENOMIC DNA]</scope>
    <source>
        <strain evidence="1 2">2JSPR-7</strain>
    </source>
</reference>
<dbReference type="Gene3D" id="3.40.50.2000">
    <property type="entry name" value="Glycogen Phosphorylase B"/>
    <property type="match status" value="1"/>
</dbReference>
<dbReference type="KEGG" id="xyl:ET495_09195"/>
<organism evidence="1 2">
    <name type="scientific">Xylanimonas allomyrinae</name>
    <dbReference type="NCBI Taxonomy" id="2509459"/>
    <lineage>
        <taxon>Bacteria</taxon>
        <taxon>Bacillati</taxon>
        <taxon>Actinomycetota</taxon>
        <taxon>Actinomycetes</taxon>
        <taxon>Micrococcales</taxon>
        <taxon>Promicromonosporaceae</taxon>
        <taxon>Xylanimonas</taxon>
    </lineage>
</organism>
<name>A0A4P6ESL6_9MICO</name>
<dbReference type="RefSeq" id="WP_129204456.1">
    <property type="nucleotide sequence ID" value="NZ_CP035495.1"/>
</dbReference>
<dbReference type="Proteomes" id="UP000291758">
    <property type="component" value="Chromosome"/>
</dbReference>
<dbReference type="EMBL" id="CP035495">
    <property type="protein sequence ID" value="QAY63397.1"/>
    <property type="molecule type" value="Genomic_DNA"/>
</dbReference>
<accession>A0A4P6ESL6</accession>
<evidence type="ECO:0000313" key="2">
    <source>
        <dbReference type="Proteomes" id="UP000291758"/>
    </source>
</evidence>
<evidence type="ECO:0000313" key="1">
    <source>
        <dbReference type="EMBL" id="QAY63397.1"/>
    </source>
</evidence>
<dbReference type="SUPFAM" id="SSF53756">
    <property type="entry name" value="UDP-Glycosyltransferase/glycogen phosphorylase"/>
    <property type="match status" value="1"/>
</dbReference>
<dbReference type="AlphaFoldDB" id="A0A4P6ESL6"/>
<evidence type="ECO:0008006" key="3">
    <source>
        <dbReference type="Google" id="ProtNLM"/>
    </source>
</evidence>
<sequence>MNANRGLNIQLRAMPGDEQLIRVHPWAAGPRQGSAAAATLRRASKPELAGHFAAPGAVGDAELARVLSRADIATAFRDPVVEGQSASVMTPELAGRPVIVFDHAHYSEFSDDAAFMIESAAGVGGVGAALRDLVHDPDCRARLGEAGLDFMLTTRSGAAYAEAPFRAGDFALAARPRMPLARDGTQLRRRLGVEKEAIVTDRVGEPAFDLLELA</sequence>
<keyword evidence="2" id="KW-1185">Reference proteome</keyword>
<protein>
    <recommendedName>
        <fullName evidence="3">Glycosyltransferase family 1 protein</fullName>
    </recommendedName>
</protein>
<gene>
    <name evidence="1" type="ORF">ET495_09195</name>
</gene>